<proteinExistence type="predicted"/>
<keyword evidence="1" id="KW-1133">Transmembrane helix</keyword>
<feature type="transmembrane region" description="Helical" evidence="1">
    <location>
        <begin position="174"/>
        <end position="195"/>
    </location>
</feature>
<dbReference type="Proteomes" id="UP001596287">
    <property type="component" value="Unassembled WGS sequence"/>
</dbReference>
<protein>
    <submittedName>
        <fullName evidence="2">DUF3667 domain-containing protein</fullName>
    </submittedName>
</protein>
<keyword evidence="1" id="KW-0812">Transmembrane</keyword>
<feature type="transmembrane region" description="Helical" evidence="1">
    <location>
        <begin position="76"/>
        <end position="93"/>
    </location>
</feature>
<evidence type="ECO:0000313" key="3">
    <source>
        <dbReference type="Proteomes" id="UP001596287"/>
    </source>
</evidence>
<evidence type="ECO:0000256" key="1">
    <source>
        <dbReference type="SAM" id="Phobius"/>
    </source>
</evidence>
<sequence length="199" mass="23100">MFTLKQAMFRPGKAALDYINGKRISYYNVFYLILLLTAFGIFIENIYATATANYISYIEPSVSSPVLDILGKYVKFFLFLAIPVYAFNSYLLFNKKKYLYSEHLIIFGMYFLGIILITLFQNIIMFTEFVESLAFIADWSSVLVAFLLFPYIVNGLYGAFGKNYTKIGFALRTAAYIILMFLELRLLAIILKFYIKNYH</sequence>
<feature type="transmembrane region" description="Helical" evidence="1">
    <location>
        <begin position="105"/>
        <end position="126"/>
    </location>
</feature>
<name>A0ABW1PMR5_9FLAO</name>
<dbReference type="EMBL" id="JBHSQB010000005">
    <property type="protein sequence ID" value="MFC6096363.1"/>
    <property type="molecule type" value="Genomic_DNA"/>
</dbReference>
<keyword evidence="3" id="KW-1185">Reference proteome</keyword>
<keyword evidence="1" id="KW-0472">Membrane</keyword>
<feature type="transmembrane region" description="Helical" evidence="1">
    <location>
        <begin position="29"/>
        <end position="56"/>
    </location>
</feature>
<accession>A0ABW1PMR5</accession>
<reference evidence="3" key="1">
    <citation type="journal article" date="2019" name="Int. J. Syst. Evol. Microbiol.">
        <title>The Global Catalogue of Microorganisms (GCM) 10K type strain sequencing project: providing services to taxonomists for standard genome sequencing and annotation.</title>
        <authorList>
            <consortium name="The Broad Institute Genomics Platform"/>
            <consortium name="The Broad Institute Genome Sequencing Center for Infectious Disease"/>
            <person name="Wu L."/>
            <person name="Ma J."/>
        </authorList>
    </citation>
    <scope>NUCLEOTIDE SEQUENCE [LARGE SCALE GENOMIC DNA]</scope>
    <source>
        <strain evidence="3">CCUG 49679</strain>
    </source>
</reference>
<evidence type="ECO:0000313" key="2">
    <source>
        <dbReference type="EMBL" id="MFC6096363.1"/>
    </source>
</evidence>
<organism evidence="2 3">
    <name type="scientific">Flavobacterium qiangtangense</name>
    <dbReference type="NCBI Taxonomy" id="1442595"/>
    <lineage>
        <taxon>Bacteria</taxon>
        <taxon>Pseudomonadati</taxon>
        <taxon>Bacteroidota</taxon>
        <taxon>Flavobacteriia</taxon>
        <taxon>Flavobacteriales</taxon>
        <taxon>Flavobacteriaceae</taxon>
        <taxon>Flavobacterium</taxon>
    </lineage>
</organism>
<comment type="caution">
    <text evidence="2">The sequence shown here is derived from an EMBL/GenBank/DDBJ whole genome shotgun (WGS) entry which is preliminary data.</text>
</comment>
<gene>
    <name evidence="2" type="ORF">ACFPVY_06855</name>
</gene>
<feature type="transmembrane region" description="Helical" evidence="1">
    <location>
        <begin position="132"/>
        <end position="153"/>
    </location>
</feature>